<keyword evidence="3" id="KW-1003">Cell membrane</keyword>
<dbReference type="Gene3D" id="1.10.3720.10">
    <property type="entry name" value="MetI-like"/>
    <property type="match status" value="1"/>
</dbReference>
<evidence type="ECO:0000256" key="6">
    <source>
        <dbReference type="ARBA" id="ARBA00022927"/>
    </source>
</evidence>
<dbReference type="Pfam" id="PF00528">
    <property type="entry name" value="BPD_transp_1"/>
    <property type="match status" value="1"/>
</dbReference>
<keyword evidence="13" id="KW-1185">Reference proteome</keyword>
<comment type="similarity">
    <text evidence="9">Belongs to the binding-protein-dependent transport system permease family. OppBC subfamily.</text>
</comment>
<dbReference type="InterPro" id="IPR050366">
    <property type="entry name" value="BP-dependent_transpt_permease"/>
</dbReference>
<evidence type="ECO:0000256" key="4">
    <source>
        <dbReference type="ARBA" id="ARBA00022692"/>
    </source>
</evidence>
<name>A0A1H3VK58_9BACI</name>
<dbReference type="Pfam" id="PF12911">
    <property type="entry name" value="OppC_N"/>
    <property type="match status" value="1"/>
</dbReference>
<dbReference type="EMBL" id="FNQR01000001">
    <property type="protein sequence ID" value="SDZ75061.1"/>
    <property type="molecule type" value="Genomic_DNA"/>
</dbReference>
<comment type="subcellular location">
    <subcellularLocation>
        <location evidence="1 10">Cell membrane</location>
        <topology evidence="1 10">Multi-pass membrane protein</topology>
    </subcellularLocation>
</comment>
<feature type="transmembrane region" description="Helical" evidence="10">
    <location>
        <begin position="241"/>
        <end position="260"/>
    </location>
</feature>
<evidence type="ECO:0000256" key="1">
    <source>
        <dbReference type="ARBA" id="ARBA00004651"/>
    </source>
</evidence>
<dbReference type="OrthoDB" id="9797472at2"/>
<dbReference type="InterPro" id="IPR035906">
    <property type="entry name" value="MetI-like_sf"/>
</dbReference>
<dbReference type="InterPro" id="IPR025966">
    <property type="entry name" value="OppC_N"/>
</dbReference>
<keyword evidence="8 10" id="KW-0472">Membrane</keyword>
<dbReference type="NCBIfam" id="NF045475">
    <property type="entry name" value="Opp3C"/>
    <property type="match status" value="1"/>
</dbReference>
<dbReference type="GO" id="GO:0015833">
    <property type="term" value="P:peptide transport"/>
    <property type="evidence" value="ECO:0007669"/>
    <property type="project" value="UniProtKB-KW"/>
</dbReference>
<feature type="transmembrane region" description="Helical" evidence="10">
    <location>
        <begin position="180"/>
        <end position="205"/>
    </location>
</feature>
<dbReference type="AlphaFoldDB" id="A0A1H3VK58"/>
<sequence>MDNSKPSKDLFVPVERGGMDSEKISRPSLSFWQDSFNRLRKNLGAMAGVVTLIVLMLMAAFGPYMNQFDPYEQDLSRSYTPPKIPVLENIGWLGVDGMESTIIEGDSVDAAKNVAKLKLGAANADFIEYNVIDEGGNGTKAKVEASVDVYAAKGIETNHWFGTDSLGRDLWTRTWHGTRISLYIALLAAAIDMIIGVIYGGVSAYYGGRVDNIMQRIIEVLVGIPNLVIVILMILILEPGILSITIALTITGWISMARIIRGQVLKLKNQEFVLASRTLGAPDSRILKKHLVPNVTGLIVINTMFTIPSAIFFEAFLSFIGLGLPTPIASLGTLIDDGFKSLQTNPHVLIFPAIIISMIMVAFNILADGLRDAFDPKMRE</sequence>
<dbReference type="RefSeq" id="WP_093040966.1">
    <property type="nucleotide sequence ID" value="NZ_FNQR01000001.1"/>
</dbReference>
<reference evidence="12 13" key="1">
    <citation type="submission" date="2016-10" db="EMBL/GenBank/DDBJ databases">
        <authorList>
            <person name="de Groot N.N."/>
        </authorList>
    </citation>
    <scope>NUCLEOTIDE SEQUENCE [LARGE SCALE GENOMIC DNA]</scope>
    <source>
        <strain evidence="12 13">CCM7597</strain>
    </source>
</reference>
<dbReference type="GO" id="GO:0055085">
    <property type="term" value="P:transmembrane transport"/>
    <property type="evidence" value="ECO:0007669"/>
    <property type="project" value="InterPro"/>
</dbReference>
<evidence type="ECO:0000256" key="10">
    <source>
        <dbReference type="RuleBase" id="RU363032"/>
    </source>
</evidence>
<feature type="transmembrane region" description="Helical" evidence="10">
    <location>
        <begin position="348"/>
        <end position="370"/>
    </location>
</feature>
<dbReference type="InterPro" id="IPR000515">
    <property type="entry name" value="MetI-like"/>
</dbReference>
<evidence type="ECO:0000256" key="2">
    <source>
        <dbReference type="ARBA" id="ARBA00022448"/>
    </source>
</evidence>
<evidence type="ECO:0000313" key="13">
    <source>
        <dbReference type="Proteomes" id="UP000198584"/>
    </source>
</evidence>
<evidence type="ECO:0000256" key="3">
    <source>
        <dbReference type="ARBA" id="ARBA00022475"/>
    </source>
</evidence>
<dbReference type="PROSITE" id="PS50928">
    <property type="entry name" value="ABC_TM1"/>
    <property type="match status" value="1"/>
</dbReference>
<keyword evidence="7 10" id="KW-1133">Transmembrane helix</keyword>
<dbReference type="CDD" id="cd06261">
    <property type="entry name" value="TM_PBP2"/>
    <property type="match status" value="1"/>
</dbReference>
<organism evidence="12 13">
    <name type="scientific">Thalassobacillus cyri</name>
    <dbReference type="NCBI Taxonomy" id="571932"/>
    <lineage>
        <taxon>Bacteria</taxon>
        <taxon>Bacillati</taxon>
        <taxon>Bacillota</taxon>
        <taxon>Bacilli</taxon>
        <taxon>Bacillales</taxon>
        <taxon>Bacillaceae</taxon>
        <taxon>Thalassobacillus</taxon>
    </lineage>
</organism>
<dbReference type="STRING" id="571932.SAMN05421743_10156"/>
<feature type="transmembrane region" description="Helical" evidence="10">
    <location>
        <begin position="295"/>
        <end position="328"/>
    </location>
</feature>
<keyword evidence="6" id="KW-0653">Protein transport</keyword>
<dbReference type="SUPFAM" id="SSF161098">
    <property type="entry name" value="MetI-like"/>
    <property type="match status" value="1"/>
</dbReference>
<keyword evidence="2 10" id="KW-0813">Transport</keyword>
<evidence type="ECO:0000256" key="5">
    <source>
        <dbReference type="ARBA" id="ARBA00022856"/>
    </source>
</evidence>
<protein>
    <submittedName>
        <fullName evidence="12">Oligopeptide transport system permease protein</fullName>
    </submittedName>
</protein>
<evidence type="ECO:0000256" key="9">
    <source>
        <dbReference type="ARBA" id="ARBA00024202"/>
    </source>
</evidence>
<evidence type="ECO:0000256" key="8">
    <source>
        <dbReference type="ARBA" id="ARBA00023136"/>
    </source>
</evidence>
<dbReference type="PANTHER" id="PTHR43386:SF24">
    <property type="entry name" value="OLIGOPEPTIDE TRANSPORT SYSTEM PERMEASE PROTEIN AMID"/>
    <property type="match status" value="1"/>
</dbReference>
<evidence type="ECO:0000259" key="11">
    <source>
        <dbReference type="PROSITE" id="PS50928"/>
    </source>
</evidence>
<dbReference type="GO" id="GO:0015031">
    <property type="term" value="P:protein transport"/>
    <property type="evidence" value="ECO:0007669"/>
    <property type="project" value="UniProtKB-KW"/>
</dbReference>
<proteinExistence type="inferred from homology"/>
<keyword evidence="4 10" id="KW-0812">Transmembrane</keyword>
<evidence type="ECO:0000256" key="7">
    <source>
        <dbReference type="ARBA" id="ARBA00022989"/>
    </source>
</evidence>
<evidence type="ECO:0000313" key="12">
    <source>
        <dbReference type="EMBL" id="SDZ75061.1"/>
    </source>
</evidence>
<dbReference type="GO" id="GO:0005886">
    <property type="term" value="C:plasma membrane"/>
    <property type="evidence" value="ECO:0007669"/>
    <property type="project" value="UniProtKB-SubCell"/>
</dbReference>
<gene>
    <name evidence="12" type="ORF">SAMN05421743_10156</name>
</gene>
<accession>A0A1H3VK58</accession>
<feature type="transmembrane region" description="Helical" evidence="10">
    <location>
        <begin position="43"/>
        <end position="65"/>
    </location>
</feature>
<feature type="domain" description="ABC transmembrane type-1" evidence="11">
    <location>
        <begin position="178"/>
        <end position="367"/>
    </location>
</feature>
<keyword evidence="5" id="KW-0571">Peptide transport</keyword>
<feature type="transmembrane region" description="Helical" evidence="10">
    <location>
        <begin position="217"/>
        <end position="235"/>
    </location>
</feature>
<dbReference type="Proteomes" id="UP000198584">
    <property type="component" value="Unassembled WGS sequence"/>
</dbReference>
<dbReference type="PANTHER" id="PTHR43386">
    <property type="entry name" value="OLIGOPEPTIDE TRANSPORT SYSTEM PERMEASE PROTEIN APPC"/>
    <property type="match status" value="1"/>
</dbReference>